<organism evidence="2 3">
    <name type="scientific">Halopseudomonas salina</name>
    <dbReference type="NCBI Taxonomy" id="1323744"/>
    <lineage>
        <taxon>Bacteria</taxon>
        <taxon>Pseudomonadati</taxon>
        <taxon>Pseudomonadota</taxon>
        <taxon>Gammaproteobacteria</taxon>
        <taxon>Pseudomonadales</taxon>
        <taxon>Pseudomonadaceae</taxon>
        <taxon>Halopseudomonas</taxon>
    </lineage>
</organism>
<dbReference type="EMBL" id="BMFF01000002">
    <property type="protein sequence ID" value="GGC93626.1"/>
    <property type="molecule type" value="Genomic_DNA"/>
</dbReference>
<evidence type="ECO:0000259" key="1">
    <source>
        <dbReference type="Pfam" id="PF13590"/>
    </source>
</evidence>
<gene>
    <name evidence="2" type="ORF">GCM10007418_11440</name>
</gene>
<dbReference type="Pfam" id="PF13590">
    <property type="entry name" value="DUF4136"/>
    <property type="match status" value="1"/>
</dbReference>
<evidence type="ECO:0000313" key="2">
    <source>
        <dbReference type="EMBL" id="GGC93626.1"/>
    </source>
</evidence>
<feature type="domain" description="DUF4136" evidence="1">
    <location>
        <begin position="36"/>
        <end position="197"/>
    </location>
</feature>
<evidence type="ECO:0000313" key="3">
    <source>
        <dbReference type="Proteomes" id="UP000638188"/>
    </source>
</evidence>
<sequence length="198" mass="22435">MQSMQVPAFRPLAHLFRHALLAGSALLLIACQSTPVERDYDTSRDFNQYRTWDWAEPAVTFTPQNDPRVSSDLTRQRILQAVSEGLDARGLRTADDADLEVQVDVISEEEEDEVTTTFGGSIGYWGWGWGGGPAYTQSRSVDYQVLTLQVDLRDARDGQLVWRGSDQQQLWDTAVPPAEREQQIREMVNRILSAYPPY</sequence>
<reference evidence="3" key="1">
    <citation type="journal article" date="2019" name="Int. J. Syst. Evol. Microbiol.">
        <title>The Global Catalogue of Microorganisms (GCM) 10K type strain sequencing project: providing services to taxonomists for standard genome sequencing and annotation.</title>
        <authorList>
            <consortium name="The Broad Institute Genomics Platform"/>
            <consortium name="The Broad Institute Genome Sequencing Center for Infectious Disease"/>
            <person name="Wu L."/>
            <person name="Ma J."/>
        </authorList>
    </citation>
    <scope>NUCLEOTIDE SEQUENCE [LARGE SCALE GENOMIC DNA]</scope>
    <source>
        <strain evidence="3">CGMCC 1.12482</strain>
    </source>
</reference>
<dbReference type="InterPro" id="IPR025411">
    <property type="entry name" value="DUF4136"/>
</dbReference>
<comment type="caution">
    <text evidence="2">The sequence shown here is derived from an EMBL/GenBank/DDBJ whole genome shotgun (WGS) entry which is preliminary data.</text>
</comment>
<protein>
    <recommendedName>
        <fullName evidence="1">DUF4136 domain-containing protein</fullName>
    </recommendedName>
</protein>
<dbReference type="Proteomes" id="UP000638188">
    <property type="component" value="Unassembled WGS sequence"/>
</dbReference>
<name>A0ABQ1PA29_9GAMM</name>
<accession>A0ABQ1PA29</accession>
<keyword evidence="3" id="KW-1185">Reference proteome</keyword>
<proteinExistence type="predicted"/>
<dbReference type="Gene3D" id="3.30.160.670">
    <property type="match status" value="1"/>
</dbReference>
<dbReference type="RefSeq" id="WP_373286422.1">
    <property type="nucleotide sequence ID" value="NZ_BMFF01000002.1"/>
</dbReference>